<gene>
    <name evidence="4" type="ORF">E1283_25310</name>
</gene>
<evidence type="ECO:0000256" key="1">
    <source>
        <dbReference type="ARBA" id="ARBA00023125"/>
    </source>
</evidence>
<dbReference type="GO" id="GO:0000976">
    <property type="term" value="F:transcription cis-regulatory region binding"/>
    <property type="evidence" value="ECO:0007669"/>
    <property type="project" value="TreeGrafter"/>
</dbReference>
<dbReference type="Pfam" id="PF17939">
    <property type="entry name" value="TetR_C_30"/>
    <property type="match status" value="1"/>
</dbReference>
<accession>A0A4R4T014</accession>
<dbReference type="Proteomes" id="UP000295345">
    <property type="component" value="Unassembled WGS sequence"/>
</dbReference>
<dbReference type="InterPro" id="IPR050109">
    <property type="entry name" value="HTH-type_TetR-like_transc_reg"/>
</dbReference>
<evidence type="ECO:0000256" key="2">
    <source>
        <dbReference type="PROSITE-ProRule" id="PRU00335"/>
    </source>
</evidence>
<dbReference type="PROSITE" id="PS50977">
    <property type="entry name" value="HTH_TETR_2"/>
    <property type="match status" value="1"/>
</dbReference>
<dbReference type="OrthoDB" id="2356263at2"/>
<dbReference type="PRINTS" id="PR00455">
    <property type="entry name" value="HTHTETR"/>
</dbReference>
<dbReference type="Pfam" id="PF00440">
    <property type="entry name" value="TetR_N"/>
    <property type="match status" value="1"/>
</dbReference>
<dbReference type="RefSeq" id="WP_132820460.1">
    <property type="nucleotide sequence ID" value="NZ_SMKI01000322.1"/>
</dbReference>
<dbReference type="InterPro" id="IPR036271">
    <property type="entry name" value="Tet_transcr_reg_TetR-rel_C_sf"/>
</dbReference>
<dbReference type="InterPro" id="IPR001647">
    <property type="entry name" value="HTH_TetR"/>
</dbReference>
<dbReference type="InterPro" id="IPR041586">
    <property type="entry name" value="PsrA_TetR_C"/>
</dbReference>
<dbReference type="PROSITE" id="PS01081">
    <property type="entry name" value="HTH_TETR_1"/>
    <property type="match status" value="1"/>
</dbReference>
<dbReference type="InterPro" id="IPR009057">
    <property type="entry name" value="Homeodomain-like_sf"/>
</dbReference>
<dbReference type="SUPFAM" id="SSF46689">
    <property type="entry name" value="Homeodomain-like"/>
    <property type="match status" value="1"/>
</dbReference>
<sequence length="210" mass="21700">MPAASATSTTKSRILDAAEELFGAQGYAATSLRAVTEAAGVNVAAVNYHFGSKEGLLRAVVARAMGSVNAERGRRLDELTAAGGVPGAADLVRIFVETGASLVRRHGPRGPRVARLIGRVVCEPDPQIRRLFADEVSPVEGRYLQALTAALPELPPEDVAFRYRAMIGLLALHQSGTLSGLSPDGPSASGAADDERLVATLTAAFGAGPG</sequence>
<comment type="caution">
    <text evidence="4">The sequence shown here is derived from an EMBL/GenBank/DDBJ whole genome shotgun (WGS) entry which is preliminary data.</text>
</comment>
<dbReference type="EMBL" id="SMKI01000322">
    <property type="protein sequence ID" value="TDC69957.1"/>
    <property type="molecule type" value="Genomic_DNA"/>
</dbReference>
<keyword evidence="5" id="KW-1185">Reference proteome</keyword>
<dbReference type="PANTHER" id="PTHR30055">
    <property type="entry name" value="HTH-TYPE TRANSCRIPTIONAL REGULATOR RUTR"/>
    <property type="match status" value="1"/>
</dbReference>
<dbReference type="InterPro" id="IPR023772">
    <property type="entry name" value="DNA-bd_HTH_TetR-type_CS"/>
</dbReference>
<evidence type="ECO:0000313" key="4">
    <source>
        <dbReference type="EMBL" id="TDC69957.1"/>
    </source>
</evidence>
<feature type="domain" description="HTH tetR-type" evidence="3">
    <location>
        <begin position="8"/>
        <end position="68"/>
    </location>
</feature>
<name>A0A4R4T014_9ACTN</name>
<dbReference type="SUPFAM" id="SSF48498">
    <property type="entry name" value="Tetracyclin repressor-like, C-terminal domain"/>
    <property type="match status" value="1"/>
</dbReference>
<dbReference type="Gene3D" id="1.10.357.10">
    <property type="entry name" value="Tetracycline Repressor, domain 2"/>
    <property type="match status" value="1"/>
</dbReference>
<proteinExistence type="predicted"/>
<evidence type="ECO:0000313" key="5">
    <source>
        <dbReference type="Proteomes" id="UP000295345"/>
    </source>
</evidence>
<evidence type="ECO:0000259" key="3">
    <source>
        <dbReference type="PROSITE" id="PS50977"/>
    </source>
</evidence>
<dbReference type="PANTHER" id="PTHR30055:SF235">
    <property type="entry name" value="TRANSCRIPTIONAL REGULATORY PROTEIN"/>
    <property type="match status" value="1"/>
</dbReference>
<organism evidence="4 5">
    <name type="scientific">Streptomyces hainanensis</name>
    <dbReference type="NCBI Taxonomy" id="402648"/>
    <lineage>
        <taxon>Bacteria</taxon>
        <taxon>Bacillati</taxon>
        <taxon>Actinomycetota</taxon>
        <taxon>Actinomycetes</taxon>
        <taxon>Kitasatosporales</taxon>
        <taxon>Streptomycetaceae</taxon>
        <taxon>Streptomyces</taxon>
    </lineage>
</organism>
<reference evidence="4 5" key="1">
    <citation type="submission" date="2019-03" db="EMBL/GenBank/DDBJ databases">
        <title>Draft genome sequences of novel Actinobacteria.</title>
        <authorList>
            <person name="Sahin N."/>
            <person name="Ay H."/>
            <person name="Saygin H."/>
        </authorList>
    </citation>
    <scope>NUCLEOTIDE SEQUENCE [LARGE SCALE GENOMIC DNA]</scope>
    <source>
        <strain evidence="4 5">DSM 41900</strain>
    </source>
</reference>
<keyword evidence="1 2" id="KW-0238">DNA-binding</keyword>
<dbReference type="AlphaFoldDB" id="A0A4R4T014"/>
<feature type="DNA-binding region" description="H-T-H motif" evidence="2">
    <location>
        <begin position="31"/>
        <end position="50"/>
    </location>
</feature>
<protein>
    <submittedName>
        <fullName evidence="4">TetR/AcrR family transcriptional regulator</fullName>
    </submittedName>
</protein>
<dbReference type="GO" id="GO:0003700">
    <property type="term" value="F:DNA-binding transcription factor activity"/>
    <property type="evidence" value="ECO:0007669"/>
    <property type="project" value="TreeGrafter"/>
</dbReference>